<dbReference type="OrthoDB" id="5412502at2759"/>
<dbReference type="EMBL" id="ML735227">
    <property type="protein sequence ID" value="KAE8393777.1"/>
    <property type="molecule type" value="Genomic_DNA"/>
</dbReference>
<proteinExistence type="predicted"/>
<keyword evidence="1" id="KW-0472">Membrane</keyword>
<dbReference type="AlphaFoldDB" id="A0A5N7CIT8"/>
<organism evidence="2">
    <name type="scientific">Petromyces alliaceus</name>
    <name type="common">Aspergillus alliaceus</name>
    <dbReference type="NCBI Taxonomy" id="209559"/>
    <lineage>
        <taxon>Eukaryota</taxon>
        <taxon>Fungi</taxon>
        <taxon>Dikarya</taxon>
        <taxon>Ascomycota</taxon>
        <taxon>Pezizomycotina</taxon>
        <taxon>Eurotiomycetes</taxon>
        <taxon>Eurotiomycetidae</taxon>
        <taxon>Eurotiales</taxon>
        <taxon>Aspergillaceae</taxon>
        <taxon>Aspergillus</taxon>
        <taxon>Aspergillus subgen. Circumdati</taxon>
    </lineage>
</organism>
<gene>
    <name evidence="2" type="ORF">BDV23DRAFT_148646</name>
</gene>
<feature type="transmembrane region" description="Helical" evidence="1">
    <location>
        <begin position="16"/>
        <end position="36"/>
    </location>
</feature>
<evidence type="ECO:0000313" key="2">
    <source>
        <dbReference type="EMBL" id="KAE8393777.1"/>
    </source>
</evidence>
<sequence length="103" mass="11457">MASVIKLSNSSGKTQVAVGAAYFTLKILFWGLAWAFEPKDIWDMERNQPLDADAPVAPQPTTMTRALWYAIRHTKGIAWVRRANIALITGFWGSMVEGSAREC</sequence>
<keyword evidence="1" id="KW-1133">Transmembrane helix</keyword>
<reference evidence="2" key="1">
    <citation type="submission" date="2019-04" db="EMBL/GenBank/DDBJ databases">
        <title>Friends and foes A comparative genomics studyof 23 Aspergillus species from section Flavi.</title>
        <authorList>
            <consortium name="DOE Joint Genome Institute"/>
            <person name="Kjaerbolling I."/>
            <person name="Vesth T."/>
            <person name="Frisvad J.C."/>
            <person name="Nybo J.L."/>
            <person name="Theobald S."/>
            <person name="Kildgaard S."/>
            <person name="Isbrandt T."/>
            <person name="Kuo A."/>
            <person name="Sato A."/>
            <person name="Lyhne E.K."/>
            <person name="Kogle M.E."/>
            <person name="Wiebenga A."/>
            <person name="Kun R.S."/>
            <person name="Lubbers R.J."/>
            <person name="Makela M.R."/>
            <person name="Barry K."/>
            <person name="Chovatia M."/>
            <person name="Clum A."/>
            <person name="Daum C."/>
            <person name="Haridas S."/>
            <person name="He G."/>
            <person name="LaButti K."/>
            <person name="Lipzen A."/>
            <person name="Mondo S."/>
            <person name="Riley R."/>
            <person name="Salamov A."/>
            <person name="Simmons B.A."/>
            <person name="Magnuson J.K."/>
            <person name="Henrissat B."/>
            <person name="Mortensen U.H."/>
            <person name="Larsen T.O."/>
            <person name="Devries R.P."/>
            <person name="Grigoriev I.V."/>
            <person name="Machida M."/>
            <person name="Baker S.E."/>
            <person name="Andersen M.R."/>
        </authorList>
    </citation>
    <scope>NUCLEOTIDE SEQUENCE [LARGE SCALE GENOMIC DNA]</scope>
    <source>
        <strain evidence="2">IBT 14317</strain>
    </source>
</reference>
<dbReference type="Proteomes" id="UP000326877">
    <property type="component" value="Unassembled WGS sequence"/>
</dbReference>
<protein>
    <submittedName>
        <fullName evidence="2">Uncharacterized protein</fullName>
    </submittedName>
</protein>
<name>A0A5N7CIT8_PETAA</name>
<evidence type="ECO:0000256" key="1">
    <source>
        <dbReference type="SAM" id="Phobius"/>
    </source>
</evidence>
<accession>A0A5N7CIT8</accession>
<keyword evidence="1" id="KW-0812">Transmembrane</keyword>